<sequence length="493" mass="52569">MADDHRKIAGDILALIGGAENVEQLTHCITRLRIVLRDEARAQPDALRDVPLVKGAFSNSGVFQVVIGSGEVEKVHAELTELIGAARVEAPSPPVEPKIRDIGSRSLQAPQRIVRVFADVFVPILPAIVAAGLLMGINNLLAVRGLFFPGQSVLTAMPRFDGLWHMISLMASTSFVFLPALVGWSGARRFGGSELLGLVLGLMLVHPELLNASHYGRAAAGLNGVQIPYFDIFGLFQVEQVGYQGQILPMLVTAWVMSRVEIWLRAHVPASTQMLVVPITTLVISGVLALAVIGPLTRHAGAGIAQAIVWLFDTMPLLGGLLFGLLYAPLVATGMHHMFLAADLQLIAHQGGTFIWPMIALCNVAQGSAALGMAWVAKHGNERGMDWTSAVSAYFGIAEPALFGVNLRFKFPFYAALIGSAVATTLVSLHHVEASAIGVGGLPAVISVVPAQIPIYLVAVAIVLVVPFVLTWLLSKRYRRLEVVDPVAVGASC</sequence>
<dbReference type="InterPro" id="IPR018113">
    <property type="entry name" value="PTrfase_EIIB_Cys"/>
</dbReference>
<dbReference type="AlphaFoldDB" id="A0A4U0PRT0"/>
<evidence type="ECO:0000256" key="11">
    <source>
        <dbReference type="PROSITE-ProRule" id="PRU00421"/>
    </source>
</evidence>
<keyword evidence="5 15" id="KW-0808">Transferase</keyword>
<dbReference type="InterPro" id="IPR013013">
    <property type="entry name" value="PTS_EIIC_1"/>
</dbReference>
<dbReference type="Pfam" id="PF00367">
    <property type="entry name" value="PTS_EIIB"/>
    <property type="match status" value="1"/>
</dbReference>
<keyword evidence="16" id="KW-1185">Reference proteome</keyword>
<feature type="transmembrane region" description="Helical" evidence="12">
    <location>
        <begin position="354"/>
        <end position="375"/>
    </location>
</feature>
<evidence type="ECO:0000256" key="5">
    <source>
        <dbReference type="ARBA" id="ARBA00022679"/>
    </source>
</evidence>
<dbReference type="CDD" id="cd00212">
    <property type="entry name" value="PTS_IIB_glc"/>
    <property type="match status" value="1"/>
</dbReference>
<dbReference type="GO" id="GO:0008982">
    <property type="term" value="F:protein-N(PI)-phosphohistidine-sugar phosphotransferase activity"/>
    <property type="evidence" value="ECO:0007669"/>
    <property type="project" value="InterPro"/>
</dbReference>
<dbReference type="PANTHER" id="PTHR30175">
    <property type="entry name" value="PHOSPHOTRANSFERASE SYSTEM TRANSPORT PROTEIN"/>
    <property type="match status" value="1"/>
</dbReference>
<dbReference type="InterPro" id="IPR003352">
    <property type="entry name" value="PTS_EIIC"/>
</dbReference>
<evidence type="ECO:0000313" key="16">
    <source>
        <dbReference type="Proteomes" id="UP000310016"/>
    </source>
</evidence>
<dbReference type="GO" id="GO:0090589">
    <property type="term" value="F:protein-phosphocysteine-trehalose phosphotransferase system transporter activity"/>
    <property type="evidence" value="ECO:0007669"/>
    <property type="project" value="TreeGrafter"/>
</dbReference>
<evidence type="ECO:0000256" key="8">
    <source>
        <dbReference type="ARBA" id="ARBA00022777"/>
    </source>
</evidence>
<dbReference type="PROSITE" id="PS51103">
    <property type="entry name" value="PTS_EIIC_TYPE_1"/>
    <property type="match status" value="1"/>
</dbReference>
<dbReference type="GO" id="GO:0015771">
    <property type="term" value="P:trehalose transport"/>
    <property type="evidence" value="ECO:0007669"/>
    <property type="project" value="TreeGrafter"/>
</dbReference>
<dbReference type="NCBIfam" id="NF008236">
    <property type="entry name" value="PRK11007.1"/>
    <property type="match status" value="1"/>
</dbReference>
<feature type="transmembrane region" description="Helical" evidence="12">
    <location>
        <begin position="453"/>
        <end position="474"/>
    </location>
</feature>
<dbReference type="GO" id="GO:0016301">
    <property type="term" value="F:kinase activity"/>
    <property type="evidence" value="ECO:0007669"/>
    <property type="project" value="UniProtKB-KW"/>
</dbReference>
<dbReference type="OrthoDB" id="7571469at2"/>
<evidence type="ECO:0000256" key="7">
    <source>
        <dbReference type="ARBA" id="ARBA00022692"/>
    </source>
</evidence>
<dbReference type="Gene3D" id="3.30.1360.60">
    <property type="entry name" value="Glucose permease domain IIB"/>
    <property type="match status" value="1"/>
</dbReference>
<keyword evidence="9 12" id="KW-1133">Transmembrane helix</keyword>
<evidence type="ECO:0000256" key="2">
    <source>
        <dbReference type="ARBA" id="ARBA00022448"/>
    </source>
</evidence>
<feature type="active site" description="Phosphocysteine intermediate; for EIIB activity" evidence="11">
    <location>
        <position position="28"/>
    </location>
</feature>
<feature type="transmembrane region" description="Helical" evidence="12">
    <location>
        <begin position="275"/>
        <end position="297"/>
    </location>
</feature>
<feature type="transmembrane region" description="Helical" evidence="12">
    <location>
        <begin position="414"/>
        <end position="433"/>
    </location>
</feature>
<dbReference type="InterPro" id="IPR001996">
    <property type="entry name" value="PTS_IIB_1"/>
</dbReference>
<evidence type="ECO:0000256" key="1">
    <source>
        <dbReference type="ARBA" id="ARBA00004651"/>
    </source>
</evidence>
<keyword evidence="2" id="KW-0813">Transport</keyword>
<dbReference type="InterPro" id="IPR036878">
    <property type="entry name" value="Glu_permease_IIB"/>
</dbReference>
<dbReference type="RefSeq" id="WP_136774030.1">
    <property type="nucleotide sequence ID" value="NZ_CP156074.1"/>
</dbReference>
<evidence type="ECO:0000256" key="4">
    <source>
        <dbReference type="ARBA" id="ARBA00022597"/>
    </source>
</evidence>
<keyword evidence="3" id="KW-1003">Cell membrane</keyword>
<dbReference type="Pfam" id="PF02378">
    <property type="entry name" value="PTS_EIIC"/>
    <property type="match status" value="1"/>
</dbReference>
<gene>
    <name evidence="15" type="primary">treB</name>
    <name evidence="15" type="ORF">FAZ21_13830</name>
</gene>
<feature type="transmembrane region" description="Helical" evidence="12">
    <location>
        <begin position="317"/>
        <end position="342"/>
    </location>
</feature>
<feature type="domain" description="PTS EIIB type-1" evidence="13">
    <location>
        <begin position="6"/>
        <end position="89"/>
    </location>
</feature>
<feature type="domain" description="PTS EIIC type-1" evidence="14">
    <location>
        <begin position="128"/>
        <end position="490"/>
    </location>
</feature>
<evidence type="ECO:0000256" key="12">
    <source>
        <dbReference type="SAM" id="Phobius"/>
    </source>
</evidence>
<feature type="transmembrane region" description="Helical" evidence="12">
    <location>
        <begin position="120"/>
        <end position="143"/>
    </location>
</feature>
<keyword evidence="7 12" id="KW-0812">Transmembrane</keyword>
<proteinExistence type="predicted"/>
<evidence type="ECO:0000256" key="6">
    <source>
        <dbReference type="ARBA" id="ARBA00022683"/>
    </source>
</evidence>
<name>A0A4U0PRT0_9NEIS</name>
<accession>A0A4U0PRT0</accession>
<dbReference type="EC" id="2.7.1.201" evidence="15"/>
<dbReference type="SUPFAM" id="SSF55604">
    <property type="entry name" value="Glucose permease domain IIB"/>
    <property type="match status" value="1"/>
</dbReference>
<keyword evidence="10 12" id="KW-0472">Membrane</keyword>
<keyword evidence="8" id="KW-0418">Kinase</keyword>
<dbReference type="PROSITE" id="PS01035">
    <property type="entry name" value="PTS_EIIB_TYPE_1_CYS"/>
    <property type="match status" value="1"/>
</dbReference>
<dbReference type="GO" id="GO:0009401">
    <property type="term" value="P:phosphoenolpyruvate-dependent sugar phosphotransferase system"/>
    <property type="evidence" value="ECO:0007669"/>
    <property type="project" value="UniProtKB-KW"/>
</dbReference>
<keyword evidence="6" id="KW-0598">Phosphotransferase system</keyword>
<dbReference type="InterPro" id="IPR050558">
    <property type="entry name" value="PTS_Sugar-Specific_Components"/>
</dbReference>
<evidence type="ECO:0000256" key="10">
    <source>
        <dbReference type="ARBA" id="ARBA00023136"/>
    </source>
</evidence>
<organism evidence="15 16">
    <name type="scientific">Chitiniphilus eburneus</name>
    <dbReference type="NCBI Taxonomy" id="2571148"/>
    <lineage>
        <taxon>Bacteria</taxon>
        <taxon>Pseudomonadati</taxon>
        <taxon>Pseudomonadota</taxon>
        <taxon>Betaproteobacteria</taxon>
        <taxon>Neisseriales</taxon>
        <taxon>Chitinibacteraceae</taxon>
        <taxon>Chitiniphilus</taxon>
    </lineage>
</organism>
<evidence type="ECO:0000256" key="9">
    <source>
        <dbReference type="ARBA" id="ARBA00022989"/>
    </source>
</evidence>
<feature type="transmembrane region" description="Helical" evidence="12">
    <location>
        <begin position="163"/>
        <end position="184"/>
    </location>
</feature>
<comment type="caution">
    <text evidence="15">The sequence shown here is derived from an EMBL/GenBank/DDBJ whole genome shotgun (WGS) entry which is preliminary data.</text>
</comment>
<dbReference type="PROSITE" id="PS51098">
    <property type="entry name" value="PTS_EIIB_TYPE_1"/>
    <property type="match status" value="1"/>
</dbReference>
<keyword evidence="4" id="KW-0762">Sugar transport</keyword>
<protein>
    <submittedName>
        <fullName evidence="15">PTS trehalose transporter subunit IIBC</fullName>
        <ecNumber evidence="15">2.7.1.201</ecNumber>
    </submittedName>
</protein>
<dbReference type="Proteomes" id="UP000310016">
    <property type="component" value="Unassembled WGS sequence"/>
</dbReference>
<dbReference type="PANTHER" id="PTHR30175:SF4">
    <property type="entry name" value="PTS SYSTEM TREHALOSE-SPECIFIC EIIBC COMPONENT"/>
    <property type="match status" value="1"/>
</dbReference>
<evidence type="ECO:0000313" key="15">
    <source>
        <dbReference type="EMBL" id="TJZ71041.1"/>
    </source>
</evidence>
<dbReference type="GO" id="GO:0005886">
    <property type="term" value="C:plasma membrane"/>
    <property type="evidence" value="ECO:0007669"/>
    <property type="project" value="UniProtKB-SubCell"/>
</dbReference>
<reference evidence="15 16" key="1">
    <citation type="submission" date="2019-04" db="EMBL/GenBank/DDBJ databases">
        <title>Chitiniphilus eburnea sp. nov., a novel chitinolytic bacterium isolated from aquaculture sludge.</title>
        <authorList>
            <person name="Sheng M."/>
        </authorList>
    </citation>
    <scope>NUCLEOTIDE SEQUENCE [LARGE SCALE GENOMIC DNA]</scope>
    <source>
        <strain evidence="15 16">HX-2-15</strain>
    </source>
</reference>
<evidence type="ECO:0000256" key="3">
    <source>
        <dbReference type="ARBA" id="ARBA00022475"/>
    </source>
</evidence>
<dbReference type="FunFam" id="3.30.1360.60:FF:000001">
    <property type="entry name" value="PTS system glucose-specific IIBC component PtsG"/>
    <property type="match status" value="1"/>
</dbReference>
<comment type="subcellular location">
    <subcellularLocation>
        <location evidence="1">Cell membrane</location>
        <topology evidence="1">Multi-pass membrane protein</topology>
    </subcellularLocation>
</comment>
<evidence type="ECO:0000259" key="14">
    <source>
        <dbReference type="PROSITE" id="PS51103"/>
    </source>
</evidence>
<dbReference type="EMBL" id="SUMF01000017">
    <property type="protein sequence ID" value="TJZ71041.1"/>
    <property type="molecule type" value="Genomic_DNA"/>
</dbReference>
<evidence type="ECO:0000259" key="13">
    <source>
        <dbReference type="PROSITE" id="PS51098"/>
    </source>
</evidence>